<dbReference type="SMART" id="SM00471">
    <property type="entry name" value="HDc"/>
    <property type="match status" value="1"/>
</dbReference>
<reference evidence="2 3" key="1">
    <citation type="submission" date="2010-06" db="EMBL/GenBank/DDBJ databases">
        <title>Complete sequence of chromosome of Nitrosococcus watsoni C-113.</title>
        <authorList>
            <consortium name="US DOE Joint Genome Institute"/>
            <person name="Lucas S."/>
            <person name="Copeland A."/>
            <person name="Lapidus A."/>
            <person name="Cheng J.-F."/>
            <person name="Bruce D."/>
            <person name="Goodwin L."/>
            <person name="Pitluck S."/>
            <person name="Malfatti S.A."/>
            <person name="Chain P.S.G."/>
            <person name="Land M."/>
            <person name="Hauser L."/>
            <person name="Kyrpides N."/>
            <person name="Ivanova N."/>
            <person name="Cambell M.A."/>
            <person name="Heidelberg J.F."/>
            <person name="Klotz M.G."/>
            <person name="Woyke T."/>
        </authorList>
    </citation>
    <scope>NUCLEOTIDE SEQUENCE [LARGE SCALE GENOMIC DNA]</scope>
    <source>
        <strain evidence="2 3">C-113</strain>
    </source>
</reference>
<accession>D8KAU2</accession>
<evidence type="ECO:0000313" key="3">
    <source>
        <dbReference type="Proteomes" id="UP000000393"/>
    </source>
</evidence>
<dbReference type="HOGENOM" id="CLU_000445_92_1_6"/>
<dbReference type="PROSITE" id="PS51832">
    <property type="entry name" value="HD_GYP"/>
    <property type="match status" value="1"/>
</dbReference>
<evidence type="ECO:0000259" key="1">
    <source>
        <dbReference type="PROSITE" id="PS51832"/>
    </source>
</evidence>
<name>D8KAU2_NITWC</name>
<dbReference type="EMBL" id="CP002086">
    <property type="protein sequence ID" value="ADJ29519.1"/>
    <property type="molecule type" value="Genomic_DNA"/>
</dbReference>
<dbReference type="InterPro" id="IPR021812">
    <property type="entry name" value="DUF3391"/>
</dbReference>
<dbReference type="RefSeq" id="WP_013221585.1">
    <property type="nucleotide sequence ID" value="NC_014315.1"/>
</dbReference>
<dbReference type="PANTHER" id="PTHR43155">
    <property type="entry name" value="CYCLIC DI-GMP PHOSPHODIESTERASE PA4108-RELATED"/>
    <property type="match status" value="1"/>
</dbReference>
<keyword evidence="2" id="KW-0378">Hydrolase</keyword>
<dbReference type="SUPFAM" id="SSF109604">
    <property type="entry name" value="HD-domain/PDEase-like"/>
    <property type="match status" value="1"/>
</dbReference>
<sequence length="405" mass="45839">MEKQVSCEYLKPGMYVSQLDRPWVETPFLFQGFFIKSSEDMDELRKHCRYVYIDVERGVDAEQETGPASDQKIAAKPALCPNQAVTYEDTASFEEEFPTAKKNYQQACTLMNSIMDEVRAGRKLNTAAAREIVNKTMPGILRNPNTFMWLSRLKKQDTYTYAHCVDACTLAIVFGRHLGLPREELEILAQGTLLADIGKMKIPPALLQKKTRLIPEEFALIKRHVHYTVEILKKTEGISEEVIEVAYHHHERHNGSGYPQGLGGDNIPLYARIAAIADCYDAMTSNRPYARALSPHTAIQKLYEFRNVDFQDELVEQFVQCLGAYPVGTLVELSTGQIGVVLAQNRVRRLRPQVMILLDADKKTCSSYSVINLLHELDDEKGNPLMITNVLEAGAYGINPRDFYL</sequence>
<dbReference type="Proteomes" id="UP000000393">
    <property type="component" value="Chromosome"/>
</dbReference>
<dbReference type="Pfam" id="PF13487">
    <property type="entry name" value="HD_5"/>
    <property type="match status" value="1"/>
</dbReference>
<evidence type="ECO:0000313" key="2">
    <source>
        <dbReference type="EMBL" id="ADJ29519.1"/>
    </source>
</evidence>
<proteinExistence type="predicted"/>
<dbReference type="Pfam" id="PF11871">
    <property type="entry name" value="DUF3391"/>
    <property type="match status" value="1"/>
</dbReference>
<keyword evidence="3" id="KW-1185">Reference proteome</keyword>
<dbReference type="Gene3D" id="1.10.3210.10">
    <property type="entry name" value="Hypothetical protein af1432"/>
    <property type="match status" value="1"/>
</dbReference>
<dbReference type="PANTHER" id="PTHR43155:SF2">
    <property type="entry name" value="CYCLIC DI-GMP PHOSPHODIESTERASE PA4108"/>
    <property type="match status" value="1"/>
</dbReference>
<organism evidence="2 3">
    <name type="scientific">Nitrosococcus watsoni (strain C-113)</name>
    <dbReference type="NCBI Taxonomy" id="105559"/>
    <lineage>
        <taxon>Bacteria</taxon>
        <taxon>Pseudomonadati</taxon>
        <taxon>Pseudomonadota</taxon>
        <taxon>Gammaproteobacteria</taxon>
        <taxon>Chromatiales</taxon>
        <taxon>Chromatiaceae</taxon>
        <taxon>Nitrosococcus</taxon>
    </lineage>
</organism>
<dbReference type="InterPro" id="IPR037522">
    <property type="entry name" value="HD_GYP_dom"/>
</dbReference>
<dbReference type="KEGG" id="nwa:Nwat_2753"/>
<protein>
    <submittedName>
        <fullName evidence="2">Metal dependent phosphohydrolase</fullName>
    </submittedName>
</protein>
<feature type="domain" description="HD-GYP" evidence="1">
    <location>
        <begin position="138"/>
        <end position="334"/>
    </location>
</feature>
<gene>
    <name evidence="2" type="ordered locus">Nwat_2753</name>
</gene>
<dbReference type="OrthoDB" id="9802066at2"/>
<dbReference type="STRING" id="105559.Nwat_2753"/>
<dbReference type="eggNOG" id="COG2206">
    <property type="taxonomic scope" value="Bacteria"/>
</dbReference>
<dbReference type="GO" id="GO:0008081">
    <property type="term" value="F:phosphoric diester hydrolase activity"/>
    <property type="evidence" value="ECO:0007669"/>
    <property type="project" value="UniProtKB-ARBA"/>
</dbReference>
<dbReference type="AlphaFoldDB" id="D8KAU2"/>
<dbReference type="CDD" id="cd00077">
    <property type="entry name" value="HDc"/>
    <property type="match status" value="1"/>
</dbReference>
<dbReference type="InterPro" id="IPR003607">
    <property type="entry name" value="HD/PDEase_dom"/>
</dbReference>